<proteinExistence type="predicted"/>
<keyword evidence="4" id="KW-1185">Reference proteome</keyword>
<gene>
    <name evidence="3" type="ORF">J2S43_007767</name>
</gene>
<feature type="domain" description="M23ase beta-sheet core" evidence="2">
    <location>
        <begin position="243"/>
        <end position="339"/>
    </location>
</feature>
<protein>
    <submittedName>
        <fullName evidence="3">Murein DD-endopeptidase MepM/ murein hydrolase activator NlpD</fullName>
    </submittedName>
</protein>
<feature type="compositionally biased region" description="Low complexity" evidence="1">
    <location>
        <begin position="170"/>
        <end position="194"/>
    </location>
</feature>
<feature type="compositionally biased region" description="Pro residues" evidence="1">
    <location>
        <begin position="195"/>
        <end position="210"/>
    </location>
</feature>
<feature type="region of interest" description="Disordered" evidence="1">
    <location>
        <begin position="167"/>
        <end position="230"/>
    </location>
</feature>
<comment type="caution">
    <text evidence="3">The sequence shown here is derived from an EMBL/GenBank/DDBJ whole genome shotgun (WGS) entry which is preliminary data.</text>
</comment>
<feature type="compositionally biased region" description="Basic and acidic residues" evidence="1">
    <location>
        <begin position="45"/>
        <end position="59"/>
    </location>
</feature>
<feature type="region of interest" description="Disordered" evidence="1">
    <location>
        <begin position="302"/>
        <end position="323"/>
    </location>
</feature>
<accession>A0ABT9N6C6</accession>
<dbReference type="EMBL" id="JAUSRA010000001">
    <property type="protein sequence ID" value="MDP9799255.1"/>
    <property type="molecule type" value="Genomic_DNA"/>
</dbReference>
<dbReference type="Gene3D" id="2.70.70.10">
    <property type="entry name" value="Glucose Permease (Domain IIA)"/>
    <property type="match status" value="1"/>
</dbReference>
<dbReference type="Proteomes" id="UP001240984">
    <property type="component" value="Unassembled WGS sequence"/>
</dbReference>
<sequence length="352" mass="35795">MHDDADTGTTTAPDDRATPDAPAVPETSAPPGALTAAPVIPGPRRSPEARTVPEARQAADDQGAPGAPGAPGAAGRPDDHAGRHRRLPGRHRHRYHLRLAELKAGAHRRPDPKAAHLRHAAAATLAVTGMALTGGVTLHDAVTAPDDAAQAVPTPAAVANAEVLAERAESASAANRSAGRSPSPTPPARSASPTPGNPSPSPSPSAPSPSPTKTTGKPAAKAWVDPMPEGRTTSCYGRRWGRLHAGIDLAAASGTRVRAAGVGAVVTAGSNYGGYGLSVLIDHGNGFYTHYAHLSRVSVEPGDRVAPGQTVGAEGSTGNSTGPHLHFEVHDGMWNQVDPAAWMADRGVDLGC</sequence>
<dbReference type="InterPro" id="IPR016047">
    <property type="entry name" value="M23ase_b-sheet_dom"/>
</dbReference>
<feature type="region of interest" description="Disordered" evidence="1">
    <location>
        <begin position="1"/>
        <end position="94"/>
    </location>
</feature>
<evidence type="ECO:0000259" key="2">
    <source>
        <dbReference type="Pfam" id="PF01551"/>
    </source>
</evidence>
<keyword evidence="3" id="KW-0378">Hydrolase</keyword>
<organism evidence="3 4">
    <name type="scientific">Catenuloplanes nepalensis</name>
    <dbReference type="NCBI Taxonomy" id="587533"/>
    <lineage>
        <taxon>Bacteria</taxon>
        <taxon>Bacillati</taxon>
        <taxon>Actinomycetota</taxon>
        <taxon>Actinomycetes</taxon>
        <taxon>Micromonosporales</taxon>
        <taxon>Micromonosporaceae</taxon>
        <taxon>Catenuloplanes</taxon>
    </lineage>
</organism>
<evidence type="ECO:0000313" key="3">
    <source>
        <dbReference type="EMBL" id="MDP9799255.1"/>
    </source>
</evidence>
<feature type="compositionally biased region" description="Low complexity" evidence="1">
    <location>
        <begin position="211"/>
        <end position="222"/>
    </location>
</feature>
<dbReference type="Pfam" id="PF01551">
    <property type="entry name" value="Peptidase_M23"/>
    <property type="match status" value="1"/>
</dbReference>
<feature type="compositionally biased region" description="Low complexity" evidence="1">
    <location>
        <begin position="60"/>
        <end position="75"/>
    </location>
</feature>
<reference evidence="3 4" key="1">
    <citation type="submission" date="2023-07" db="EMBL/GenBank/DDBJ databases">
        <title>Sequencing the genomes of 1000 actinobacteria strains.</title>
        <authorList>
            <person name="Klenk H.-P."/>
        </authorList>
    </citation>
    <scope>NUCLEOTIDE SEQUENCE [LARGE SCALE GENOMIC DNA]</scope>
    <source>
        <strain evidence="3 4">DSM 44710</strain>
    </source>
</reference>
<dbReference type="CDD" id="cd12797">
    <property type="entry name" value="M23_peptidase"/>
    <property type="match status" value="1"/>
</dbReference>
<feature type="compositionally biased region" description="Basic residues" evidence="1">
    <location>
        <begin position="82"/>
        <end position="94"/>
    </location>
</feature>
<dbReference type="PANTHER" id="PTHR21666:SF270">
    <property type="entry name" value="MUREIN HYDROLASE ACTIVATOR ENVC"/>
    <property type="match status" value="1"/>
</dbReference>
<evidence type="ECO:0000256" key="1">
    <source>
        <dbReference type="SAM" id="MobiDB-lite"/>
    </source>
</evidence>
<dbReference type="SUPFAM" id="SSF51261">
    <property type="entry name" value="Duplicated hybrid motif"/>
    <property type="match status" value="1"/>
</dbReference>
<dbReference type="GO" id="GO:0016787">
    <property type="term" value="F:hydrolase activity"/>
    <property type="evidence" value="ECO:0007669"/>
    <property type="project" value="UniProtKB-KW"/>
</dbReference>
<evidence type="ECO:0000313" key="4">
    <source>
        <dbReference type="Proteomes" id="UP001240984"/>
    </source>
</evidence>
<name>A0ABT9N6C6_9ACTN</name>
<dbReference type="InterPro" id="IPR050570">
    <property type="entry name" value="Cell_wall_metabolism_enzyme"/>
</dbReference>
<dbReference type="InterPro" id="IPR011055">
    <property type="entry name" value="Dup_hybrid_motif"/>
</dbReference>
<dbReference type="PANTHER" id="PTHR21666">
    <property type="entry name" value="PEPTIDASE-RELATED"/>
    <property type="match status" value="1"/>
</dbReference>